<dbReference type="Pfam" id="PF00535">
    <property type="entry name" value="Glycos_transf_2"/>
    <property type="match status" value="1"/>
</dbReference>
<keyword evidence="2" id="KW-0808">Transferase</keyword>
<dbReference type="EC" id="2.4.-.-" evidence="2"/>
<gene>
    <name evidence="2" type="ORF">QEH52_05350</name>
</gene>
<evidence type="ECO:0000313" key="3">
    <source>
        <dbReference type="Proteomes" id="UP001225316"/>
    </source>
</evidence>
<sequence>MDEITAVIRYKDSASTLPEVLDSLKRQTRPVDRIVAVDTGSRDDSTRILTEAGAKIIKWEQPYHHSRVTNFGISHCDTPYVLCLSSHTAMNEPDIVANLLESMSDPRVAASSICWDDDSFYTNKIDHHEILQKGLKLGSIYTNSLGLLRKTLWEQHAFDESINGVEDYEWAIHQLQAGYKIHRLQAKISYQRKGHNRIMRGTARVFCIAHRYQLKVTWLGYKATAQALIKHLPGKLKGQDEAVERFDYHARRLMGSLFWRFIDLNIN</sequence>
<dbReference type="PANTHER" id="PTHR43685">
    <property type="entry name" value="GLYCOSYLTRANSFERASE"/>
    <property type="match status" value="1"/>
</dbReference>
<reference evidence="2 3" key="1">
    <citation type="submission" date="2023-04" db="EMBL/GenBank/DDBJ databases">
        <title>A novel bacteria isolated from coastal sediment.</title>
        <authorList>
            <person name="Liu X.-J."/>
            <person name="Du Z.-J."/>
        </authorList>
    </citation>
    <scope>NUCLEOTIDE SEQUENCE [LARGE SCALE GENOMIC DNA]</scope>
    <source>
        <strain evidence="2 3">SDUM461003</strain>
    </source>
</reference>
<dbReference type="InterPro" id="IPR029044">
    <property type="entry name" value="Nucleotide-diphossugar_trans"/>
</dbReference>
<proteinExistence type="predicted"/>
<organism evidence="2 3">
    <name type="scientific">Thalassobacterium maritimum</name>
    <dbReference type="NCBI Taxonomy" id="3041265"/>
    <lineage>
        <taxon>Bacteria</taxon>
        <taxon>Pseudomonadati</taxon>
        <taxon>Verrucomicrobiota</taxon>
        <taxon>Opitutia</taxon>
        <taxon>Puniceicoccales</taxon>
        <taxon>Coraliomargaritaceae</taxon>
        <taxon>Thalassobacterium</taxon>
    </lineage>
</organism>
<dbReference type="PANTHER" id="PTHR43685:SF13">
    <property type="entry name" value="O ANTIGEN BIOSYNTHESIS RHAMNOSYLTRANSFERASE RFBN"/>
    <property type="match status" value="1"/>
</dbReference>
<dbReference type="Gene3D" id="3.90.550.10">
    <property type="entry name" value="Spore Coat Polysaccharide Biosynthesis Protein SpsA, Chain A"/>
    <property type="match status" value="1"/>
</dbReference>
<dbReference type="InterPro" id="IPR001173">
    <property type="entry name" value="Glyco_trans_2-like"/>
</dbReference>
<protein>
    <submittedName>
        <fullName evidence="2">Glycosyltransferase</fullName>
        <ecNumber evidence="2">2.4.-.-</ecNumber>
    </submittedName>
</protein>
<dbReference type="EMBL" id="JARXHW010000008">
    <property type="protein sequence ID" value="MDQ8206924.1"/>
    <property type="molecule type" value="Genomic_DNA"/>
</dbReference>
<name>A0ABU1ARY5_9BACT</name>
<dbReference type="InterPro" id="IPR050834">
    <property type="entry name" value="Glycosyltransf_2"/>
</dbReference>
<evidence type="ECO:0000259" key="1">
    <source>
        <dbReference type="Pfam" id="PF00535"/>
    </source>
</evidence>
<evidence type="ECO:0000313" key="2">
    <source>
        <dbReference type="EMBL" id="MDQ8206924.1"/>
    </source>
</evidence>
<accession>A0ABU1ARY5</accession>
<dbReference type="SUPFAM" id="SSF53448">
    <property type="entry name" value="Nucleotide-diphospho-sugar transferases"/>
    <property type="match status" value="1"/>
</dbReference>
<keyword evidence="3" id="KW-1185">Reference proteome</keyword>
<feature type="domain" description="Glycosyltransferase 2-like" evidence="1">
    <location>
        <begin position="8"/>
        <end position="129"/>
    </location>
</feature>
<comment type="caution">
    <text evidence="2">The sequence shown here is derived from an EMBL/GenBank/DDBJ whole genome shotgun (WGS) entry which is preliminary data.</text>
</comment>
<keyword evidence="2" id="KW-0328">Glycosyltransferase</keyword>
<dbReference type="Proteomes" id="UP001225316">
    <property type="component" value="Unassembled WGS sequence"/>
</dbReference>
<dbReference type="GO" id="GO:0016757">
    <property type="term" value="F:glycosyltransferase activity"/>
    <property type="evidence" value="ECO:0007669"/>
    <property type="project" value="UniProtKB-KW"/>
</dbReference>